<sequence>MAKAGMRRPDPKEPHGTESNNKTHFPKNETSPVPEIQGKAKTGDVKAKPIEYPRKG</sequence>
<protein>
    <submittedName>
        <fullName evidence="2">Uncharacterized protein</fullName>
    </submittedName>
</protein>
<dbReference type="STRING" id="99656.SAMN05421659_107105"/>
<evidence type="ECO:0000256" key="1">
    <source>
        <dbReference type="SAM" id="MobiDB-lite"/>
    </source>
</evidence>
<feature type="compositionally biased region" description="Basic and acidic residues" evidence="1">
    <location>
        <begin position="41"/>
        <end position="56"/>
    </location>
</feature>
<gene>
    <name evidence="2" type="ORF">SAMN05421659_107105</name>
</gene>
<evidence type="ECO:0000313" key="3">
    <source>
        <dbReference type="Proteomes" id="UP000199701"/>
    </source>
</evidence>
<evidence type="ECO:0000313" key="2">
    <source>
        <dbReference type="EMBL" id="SEW23535.1"/>
    </source>
</evidence>
<accession>A0A1I0Q942</accession>
<reference evidence="2 3" key="1">
    <citation type="submission" date="2016-10" db="EMBL/GenBank/DDBJ databases">
        <authorList>
            <person name="de Groot N.N."/>
        </authorList>
    </citation>
    <scope>NUCLEOTIDE SEQUENCE [LARGE SCALE GENOMIC DNA]</scope>
    <source>
        <strain evidence="2 3">DSM 9179</strain>
    </source>
</reference>
<dbReference type="RefSeq" id="WP_170841371.1">
    <property type="nucleotide sequence ID" value="NZ_FOJI01000007.1"/>
</dbReference>
<organism evidence="2 3">
    <name type="scientific">[Clostridium] fimetarium</name>
    <dbReference type="NCBI Taxonomy" id="99656"/>
    <lineage>
        <taxon>Bacteria</taxon>
        <taxon>Bacillati</taxon>
        <taxon>Bacillota</taxon>
        <taxon>Clostridia</taxon>
        <taxon>Lachnospirales</taxon>
        <taxon>Lachnospiraceae</taxon>
    </lineage>
</organism>
<feature type="compositionally biased region" description="Basic and acidic residues" evidence="1">
    <location>
        <begin position="7"/>
        <end position="16"/>
    </location>
</feature>
<keyword evidence="3" id="KW-1185">Reference proteome</keyword>
<feature type="compositionally biased region" description="Polar residues" evidence="1">
    <location>
        <begin position="17"/>
        <end position="31"/>
    </location>
</feature>
<dbReference type="Proteomes" id="UP000199701">
    <property type="component" value="Unassembled WGS sequence"/>
</dbReference>
<proteinExistence type="predicted"/>
<feature type="region of interest" description="Disordered" evidence="1">
    <location>
        <begin position="1"/>
        <end position="56"/>
    </location>
</feature>
<dbReference type="AlphaFoldDB" id="A0A1I0Q942"/>
<name>A0A1I0Q942_9FIRM</name>
<dbReference type="EMBL" id="FOJI01000007">
    <property type="protein sequence ID" value="SEW23535.1"/>
    <property type="molecule type" value="Genomic_DNA"/>
</dbReference>